<evidence type="ECO:0000256" key="3">
    <source>
        <dbReference type="ARBA" id="ARBA00022989"/>
    </source>
</evidence>
<evidence type="ECO:0000256" key="4">
    <source>
        <dbReference type="ARBA" id="ARBA00023136"/>
    </source>
</evidence>
<name>A0AAE1B9K4_9GAST</name>
<proteinExistence type="predicted"/>
<dbReference type="InterPro" id="IPR004031">
    <property type="entry name" value="PMP22/EMP/MP20/Claudin"/>
</dbReference>
<feature type="transmembrane region" description="Helical" evidence="5">
    <location>
        <begin position="7"/>
        <end position="27"/>
    </location>
</feature>
<comment type="subcellular location">
    <subcellularLocation>
        <location evidence="1">Membrane</location>
        <topology evidence="1">Multi-pass membrane protein</topology>
    </subcellularLocation>
</comment>
<keyword evidence="3 5" id="KW-1133">Transmembrane helix</keyword>
<dbReference type="Proteomes" id="UP001283361">
    <property type="component" value="Unassembled WGS sequence"/>
</dbReference>
<keyword evidence="2 5" id="KW-0812">Transmembrane</keyword>
<feature type="transmembrane region" description="Helical" evidence="5">
    <location>
        <begin position="73"/>
        <end position="94"/>
    </location>
</feature>
<evidence type="ECO:0000256" key="2">
    <source>
        <dbReference type="ARBA" id="ARBA00022692"/>
    </source>
</evidence>
<keyword evidence="7" id="KW-1185">Reference proteome</keyword>
<protein>
    <submittedName>
        <fullName evidence="6">Uncharacterized protein</fullName>
    </submittedName>
</protein>
<gene>
    <name evidence="6" type="ORF">RRG08_054825</name>
</gene>
<evidence type="ECO:0000313" key="7">
    <source>
        <dbReference type="Proteomes" id="UP001283361"/>
    </source>
</evidence>
<dbReference type="AlphaFoldDB" id="A0AAE1B9K4"/>
<dbReference type="EMBL" id="JAWDGP010000339">
    <property type="protein sequence ID" value="KAK3801321.1"/>
    <property type="molecule type" value="Genomic_DNA"/>
</dbReference>
<accession>A0AAE1B9K4</accession>
<keyword evidence="4 5" id="KW-0472">Membrane</keyword>
<sequence>MGFTPIPLVAVAVLGLGNLLHIIGLSTPEWVTADVSSPFLGRFETTRGLFKACVDDDCVTIDDKPDWLKASQAMAILGMLVGLGAAALACIMFVMGLMNKDSFKSLGVLSFLAAVVSFIMILICVIVYAVEIKEDESGWYFGYSFGLSIAGAILVVLGGCIAFGASRVPNFCKPFDISLVTDVNKLLQSNMASKPTRLTVLGVLGVGNLLHIIGLSTPKWVTADLSIPYLWQVQTTRGLFELCTNDNCVTIAVKPDHLDVIARTNSENQLSHDVWKDSKSWLPVHGFLGLVVAQFGTGPCRRKGS</sequence>
<dbReference type="PANTHER" id="PTHR10671">
    <property type="entry name" value="EPITHELIAL MEMBRANE PROTEIN-RELATED"/>
    <property type="match status" value="1"/>
</dbReference>
<dbReference type="GO" id="GO:0005886">
    <property type="term" value="C:plasma membrane"/>
    <property type="evidence" value="ECO:0007669"/>
    <property type="project" value="TreeGrafter"/>
</dbReference>
<evidence type="ECO:0000256" key="5">
    <source>
        <dbReference type="SAM" id="Phobius"/>
    </source>
</evidence>
<reference evidence="6" key="1">
    <citation type="journal article" date="2023" name="G3 (Bethesda)">
        <title>A reference genome for the long-term kleptoplast-retaining sea slug Elysia crispata morphotype clarki.</title>
        <authorList>
            <person name="Eastman K.E."/>
            <person name="Pendleton A.L."/>
            <person name="Shaikh M.A."/>
            <person name="Suttiyut T."/>
            <person name="Ogas R."/>
            <person name="Tomko P."/>
            <person name="Gavelis G."/>
            <person name="Widhalm J.R."/>
            <person name="Wisecaver J.H."/>
        </authorList>
    </citation>
    <scope>NUCLEOTIDE SEQUENCE</scope>
    <source>
        <strain evidence="6">ECLA1</strain>
    </source>
</reference>
<dbReference type="Gene3D" id="1.20.140.150">
    <property type="match status" value="1"/>
</dbReference>
<dbReference type="Pfam" id="PF00822">
    <property type="entry name" value="PMP22_Claudin"/>
    <property type="match status" value="1"/>
</dbReference>
<dbReference type="PANTHER" id="PTHR10671:SF108">
    <property type="entry name" value="CLAUDIN FAMILY PROTEIN-RELATED"/>
    <property type="match status" value="1"/>
</dbReference>
<evidence type="ECO:0000256" key="1">
    <source>
        <dbReference type="ARBA" id="ARBA00004141"/>
    </source>
</evidence>
<comment type="caution">
    <text evidence="6">The sequence shown here is derived from an EMBL/GenBank/DDBJ whole genome shotgun (WGS) entry which is preliminary data.</text>
</comment>
<organism evidence="6 7">
    <name type="scientific">Elysia crispata</name>
    <name type="common">lettuce slug</name>
    <dbReference type="NCBI Taxonomy" id="231223"/>
    <lineage>
        <taxon>Eukaryota</taxon>
        <taxon>Metazoa</taxon>
        <taxon>Spiralia</taxon>
        <taxon>Lophotrochozoa</taxon>
        <taxon>Mollusca</taxon>
        <taxon>Gastropoda</taxon>
        <taxon>Heterobranchia</taxon>
        <taxon>Euthyneura</taxon>
        <taxon>Panpulmonata</taxon>
        <taxon>Sacoglossa</taxon>
        <taxon>Placobranchoidea</taxon>
        <taxon>Plakobranchidae</taxon>
        <taxon>Elysia</taxon>
    </lineage>
</organism>
<feature type="transmembrane region" description="Helical" evidence="5">
    <location>
        <begin position="141"/>
        <end position="165"/>
    </location>
</feature>
<dbReference type="InterPro" id="IPR050579">
    <property type="entry name" value="PMP-22/EMP/MP20-like"/>
</dbReference>
<evidence type="ECO:0000313" key="6">
    <source>
        <dbReference type="EMBL" id="KAK3801321.1"/>
    </source>
</evidence>
<feature type="transmembrane region" description="Helical" evidence="5">
    <location>
        <begin position="106"/>
        <end position="129"/>
    </location>
</feature>